<evidence type="ECO:0000259" key="2">
    <source>
        <dbReference type="Pfam" id="PF13204"/>
    </source>
</evidence>
<dbReference type="PANTHER" id="PTHR37836:SF3">
    <property type="entry name" value="ENDOGLUCANASE"/>
    <property type="match status" value="1"/>
</dbReference>
<evidence type="ECO:0008006" key="4">
    <source>
        <dbReference type="Google" id="ProtNLM"/>
    </source>
</evidence>
<dbReference type="InterPro" id="IPR024749">
    <property type="entry name" value="Collagen-bd_put"/>
</dbReference>
<dbReference type="Gene3D" id="3.20.20.80">
    <property type="entry name" value="Glycosidases"/>
    <property type="match status" value="1"/>
</dbReference>
<accession>A0A212J7W2</accession>
<dbReference type="PANTHER" id="PTHR37836">
    <property type="entry name" value="LMO1036 PROTEIN"/>
    <property type="match status" value="1"/>
</dbReference>
<sequence>MKKITILIIYIIYCTIIGYAQESISDGKSCGFTHGRLIVSSNGRYLVHEDSTPFYYFADTAWELFHRLSAEEVDYYLEDRLRKGFTVIQAVILAELDGLNTANRSGDCPLINNNPAEPNEKYFNWVDEVIRKAQSKGLYMALLPTWGDKVDMKWGKGPVIFDTETAAIYGRFLGKRYKDYPNIIWINGGDRQGGGDNFAIWDTLGKAIKEEDKNHLMTYHPQGEASSSQWFHNSHWLDFNICQTGHAQTTYEIYKRLIITDYNKEPVKPCMDAEPRYEDIPKFFKPEKGWFDESDVRKSMYWSLFSGSFGYAYGSNSVWQFFSKDKEPMCNARREWKEALGLPGASQIIHARNLLSAYDFLSRVPDQSIILSVQTDNSDMAVATRGQDYAFVYLPNGNKIEISLERIPDAASLRLRWFDPRTGKITQVGEVYAKGSYIAQPVTSGIGNDWVLILEKI</sequence>
<dbReference type="InterPro" id="IPR025277">
    <property type="entry name" value="Apiosidase-like_cat_dom"/>
</dbReference>
<dbReference type="EMBL" id="FLUM01000001">
    <property type="protein sequence ID" value="SBV95506.1"/>
    <property type="molecule type" value="Genomic_DNA"/>
</dbReference>
<feature type="domain" description="Putative collagen-binding" evidence="1">
    <location>
        <begin position="364"/>
        <end position="455"/>
    </location>
</feature>
<proteinExistence type="predicted"/>
<dbReference type="SUPFAM" id="SSF51445">
    <property type="entry name" value="(Trans)glycosidases"/>
    <property type="match status" value="1"/>
</dbReference>
<dbReference type="Pfam" id="PF13204">
    <property type="entry name" value="Apiosidase"/>
    <property type="match status" value="1"/>
</dbReference>
<gene>
    <name evidence="3" type="ORF">KL86DYS1_11409</name>
</gene>
<dbReference type="Pfam" id="PF12904">
    <property type="entry name" value="Collagen_bind_2"/>
    <property type="match status" value="1"/>
</dbReference>
<reference evidence="3" key="1">
    <citation type="submission" date="2016-04" db="EMBL/GenBank/DDBJ databases">
        <authorList>
            <person name="Evans L.H."/>
            <person name="Alamgir A."/>
            <person name="Owens N."/>
            <person name="Weber N.D."/>
            <person name="Virtaneva K."/>
            <person name="Barbian K."/>
            <person name="Babar A."/>
            <person name="Rosenke K."/>
        </authorList>
    </citation>
    <scope>NUCLEOTIDE SEQUENCE</scope>
    <source>
        <strain evidence="3">86-1</strain>
    </source>
</reference>
<dbReference type="RefSeq" id="WP_296939340.1">
    <property type="nucleotide sequence ID" value="NZ_LT599032.1"/>
</dbReference>
<dbReference type="AlphaFoldDB" id="A0A212J7W2"/>
<organism evidence="3">
    <name type="scientific">uncultured Dysgonomonas sp</name>
    <dbReference type="NCBI Taxonomy" id="206096"/>
    <lineage>
        <taxon>Bacteria</taxon>
        <taxon>Pseudomonadati</taxon>
        <taxon>Bacteroidota</taxon>
        <taxon>Bacteroidia</taxon>
        <taxon>Bacteroidales</taxon>
        <taxon>Dysgonomonadaceae</taxon>
        <taxon>Dysgonomonas</taxon>
        <taxon>environmental samples</taxon>
    </lineage>
</organism>
<dbReference type="InterPro" id="IPR017853">
    <property type="entry name" value="GH"/>
</dbReference>
<evidence type="ECO:0000259" key="1">
    <source>
        <dbReference type="Pfam" id="PF12904"/>
    </source>
</evidence>
<feature type="domain" description="Apiosidase-like catalytic" evidence="2">
    <location>
        <begin position="40"/>
        <end position="361"/>
    </location>
</feature>
<name>A0A212J7W2_9BACT</name>
<protein>
    <recommendedName>
        <fullName evidence="4">DUF4038 domain-containing protein</fullName>
    </recommendedName>
</protein>
<evidence type="ECO:0000313" key="3">
    <source>
        <dbReference type="EMBL" id="SBV95506.1"/>
    </source>
</evidence>